<dbReference type="SUPFAM" id="SSF53474">
    <property type="entry name" value="alpha/beta-Hydrolases"/>
    <property type="match status" value="1"/>
</dbReference>
<accession>A0A3Q7I2V1</accession>
<dbReference type="PANTHER" id="PTHR10992">
    <property type="entry name" value="METHYLESTERASE FAMILY MEMBER"/>
    <property type="match status" value="1"/>
</dbReference>
<dbReference type="InterPro" id="IPR029058">
    <property type="entry name" value="AB_hydrolase_fold"/>
</dbReference>
<dbReference type="EnsemblPlants" id="Solyc09g060023.1.1">
    <property type="protein sequence ID" value="Solyc09g060023.1.1"/>
    <property type="gene ID" value="Solyc09g060023.1"/>
</dbReference>
<evidence type="ECO:0000256" key="1">
    <source>
        <dbReference type="ARBA" id="ARBA00022801"/>
    </source>
</evidence>
<reference evidence="2" key="2">
    <citation type="submission" date="2019-01" db="UniProtKB">
        <authorList>
            <consortium name="EnsemblPlants"/>
        </authorList>
    </citation>
    <scope>IDENTIFICATION</scope>
    <source>
        <strain evidence="2">cv. Heinz 1706</strain>
    </source>
</reference>
<dbReference type="Gene3D" id="3.40.50.1820">
    <property type="entry name" value="alpha/beta hydrolase"/>
    <property type="match status" value="1"/>
</dbReference>
<evidence type="ECO:0008006" key="4">
    <source>
        <dbReference type="Google" id="ProtNLM"/>
    </source>
</evidence>
<keyword evidence="3" id="KW-1185">Reference proteome</keyword>
<protein>
    <recommendedName>
        <fullName evidence="4">AB hydrolase-1 domain-containing protein</fullName>
    </recommendedName>
</protein>
<dbReference type="InterPro" id="IPR045889">
    <property type="entry name" value="MES/HNL"/>
</dbReference>
<proteinExistence type="predicted"/>
<dbReference type="InParanoid" id="A0A3Q7I2V1"/>
<dbReference type="Proteomes" id="UP000004994">
    <property type="component" value="Chromosome 9"/>
</dbReference>
<sequence>MDVATKKQGKHFLVHGERDGCWRCYKVKSLLEDAGQKVTALDLAASGIDLRKLEQLNTLHESLPREEKVILVGHNLGGMNL</sequence>
<dbReference type="STRING" id="4081.A0A3Q7I2V1"/>
<evidence type="ECO:0000313" key="3">
    <source>
        <dbReference type="Proteomes" id="UP000004994"/>
    </source>
</evidence>
<dbReference type="PANTHER" id="PTHR10992:SF1083">
    <property type="entry name" value="METHYLESTERASE 1"/>
    <property type="match status" value="1"/>
</dbReference>
<reference evidence="2" key="1">
    <citation type="journal article" date="2012" name="Nature">
        <title>The tomato genome sequence provides insights into fleshy fruit evolution.</title>
        <authorList>
            <consortium name="Tomato Genome Consortium"/>
        </authorList>
    </citation>
    <scope>NUCLEOTIDE SEQUENCE [LARGE SCALE GENOMIC DNA]</scope>
    <source>
        <strain evidence="2">cv. Heinz 1706</strain>
    </source>
</reference>
<evidence type="ECO:0000313" key="2">
    <source>
        <dbReference type="EnsemblPlants" id="Solyc09g060023.1.1"/>
    </source>
</evidence>
<dbReference type="Gramene" id="Solyc09g060023.1.1">
    <property type="protein sequence ID" value="Solyc09g060023.1.1"/>
    <property type="gene ID" value="Solyc09g060023.1"/>
</dbReference>
<organism evidence="2">
    <name type="scientific">Solanum lycopersicum</name>
    <name type="common">Tomato</name>
    <name type="synonym">Lycopersicon esculentum</name>
    <dbReference type="NCBI Taxonomy" id="4081"/>
    <lineage>
        <taxon>Eukaryota</taxon>
        <taxon>Viridiplantae</taxon>
        <taxon>Streptophyta</taxon>
        <taxon>Embryophyta</taxon>
        <taxon>Tracheophyta</taxon>
        <taxon>Spermatophyta</taxon>
        <taxon>Magnoliopsida</taxon>
        <taxon>eudicotyledons</taxon>
        <taxon>Gunneridae</taxon>
        <taxon>Pentapetalae</taxon>
        <taxon>asterids</taxon>
        <taxon>lamiids</taxon>
        <taxon>Solanales</taxon>
        <taxon>Solanaceae</taxon>
        <taxon>Solanoideae</taxon>
        <taxon>Solaneae</taxon>
        <taxon>Solanum</taxon>
        <taxon>Solanum subgen. Lycopersicon</taxon>
    </lineage>
</organism>
<keyword evidence="1" id="KW-0378">Hydrolase</keyword>
<dbReference type="GO" id="GO:0016787">
    <property type="term" value="F:hydrolase activity"/>
    <property type="evidence" value="ECO:0007669"/>
    <property type="project" value="UniProtKB-KW"/>
</dbReference>
<dbReference type="AlphaFoldDB" id="A0A3Q7I2V1"/>
<name>A0A3Q7I2V1_SOLLC</name>